<keyword evidence="4" id="KW-1185">Reference proteome</keyword>
<evidence type="ECO:0000256" key="2">
    <source>
        <dbReference type="SAM" id="Phobius"/>
    </source>
</evidence>
<feature type="compositionally biased region" description="Acidic residues" evidence="1">
    <location>
        <begin position="263"/>
        <end position="291"/>
    </location>
</feature>
<proteinExistence type="predicted"/>
<keyword evidence="2" id="KW-1133">Transmembrane helix</keyword>
<dbReference type="EMBL" id="JBHSNY010000005">
    <property type="protein sequence ID" value="MFC5635442.1"/>
    <property type="molecule type" value="Genomic_DNA"/>
</dbReference>
<name>A0ABW0UPG9_9ACTN</name>
<comment type="caution">
    <text evidence="3">The sequence shown here is derived from an EMBL/GenBank/DDBJ whole genome shotgun (WGS) entry which is preliminary data.</text>
</comment>
<reference evidence="4" key="1">
    <citation type="journal article" date="2019" name="Int. J. Syst. Evol. Microbiol.">
        <title>The Global Catalogue of Microorganisms (GCM) 10K type strain sequencing project: providing services to taxonomists for standard genome sequencing and annotation.</title>
        <authorList>
            <consortium name="The Broad Institute Genomics Platform"/>
            <consortium name="The Broad Institute Genome Sequencing Center for Infectious Disease"/>
            <person name="Wu L."/>
            <person name="Ma J."/>
        </authorList>
    </citation>
    <scope>NUCLEOTIDE SEQUENCE [LARGE SCALE GENOMIC DNA]</scope>
    <source>
        <strain evidence="4">CGMCC 4.7248</strain>
    </source>
</reference>
<sequence>MTTNLPQPLRLPATALPDGCPSWDTEQARRWAEALPPRWVPVRLRSRHLDVVWLSVLATTPALAFAGLPPHVAALLPLHLLWLVTRPEVVRFSAPALVVVVVVQRLPWPVTVCAALVAFVALVLAELRVRARSAQRATALAAAGGVTAPLPKAGGPVRRGRGLAVAGVVLLLVGGALVAAQRFWDAAEDRRAAAAFGCLVVGLGLTVLVSAALGRCRATRLRAAPAPVLRVLMRDDAEGDTEVFAADDAEVLRPLFTVSVSEWSDDEDDDEDDDADDEGESDEDLPDEDEQPGPLREAVLYGAPCDGAEVLILSAAEEPDAPPVVEWSTGPVRPFSEREARRRAEEERQVAALEAVAAVRARTAGEDAVPVPVRSWRAGPVDWLASALMTLCAGWIFWSPTTDAGFPLWQQILAFAAILFVAGRLAVKLRWRITADRAGLWLNGGLRGPVLIPWDDLRSIRRDSFELKLRRRRGESWSVAAPRWAWLQRRLGLTHPYDALAAELTTLHLDPALRPGGESRKRERGRALWPLAVVLGGVWTAVVLAARWWA</sequence>
<evidence type="ECO:0008006" key="5">
    <source>
        <dbReference type="Google" id="ProtNLM"/>
    </source>
</evidence>
<organism evidence="3 4">
    <name type="scientific">Streptomyces bullii</name>
    <dbReference type="NCBI Taxonomy" id="349910"/>
    <lineage>
        <taxon>Bacteria</taxon>
        <taxon>Bacillati</taxon>
        <taxon>Actinomycetota</taxon>
        <taxon>Actinomycetes</taxon>
        <taxon>Kitasatosporales</taxon>
        <taxon>Streptomycetaceae</taxon>
        <taxon>Streptomyces</taxon>
    </lineage>
</organism>
<feature type="transmembrane region" description="Helical" evidence="2">
    <location>
        <begin position="51"/>
        <end position="72"/>
    </location>
</feature>
<keyword evidence="2" id="KW-0812">Transmembrane</keyword>
<feature type="transmembrane region" description="Helical" evidence="2">
    <location>
        <begin position="381"/>
        <end position="398"/>
    </location>
</feature>
<feature type="transmembrane region" description="Helical" evidence="2">
    <location>
        <begin position="106"/>
        <end position="127"/>
    </location>
</feature>
<keyword evidence="2" id="KW-0472">Membrane</keyword>
<protein>
    <recommendedName>
        <fullName evidence="5">PH domain-containing protein</fullName>
    </recommendedName>
</protein>
<evidence type="ECO:0000256" key="1">
    <source>
        <dbReference type="SAM" id="MobiDB-lite"/>
    </source>
</evidence>
<evidence type="ECO:0000313" key="4">
    <source>
        <dbReference type="Proteomes" id="UP001596154"/>
    </source>
</evidence>
<feature type="transmembrane region" description="Helical" evidence="2">
    <location>
        <begin position="192"/>
        <end position="213"/>
    </location>
</feature>
<dbReference type="Proteomes" id="UP001596154">
    <property type="component" value="Unassembled WGS sequence"/>
</dbReference>
<feature type="region of interest" description="Disordered" evidence="1">
    <location>
        <begin position="262"/>
        <end position="294"/>
    </location>
</feature>
<dbReference type="RefSeq" id="WP_381021944.1">
    <property type="nucleotide sequence ID" value="NZ_JBHSNY010000005.1"/>
</dbReference>
<accession>A0ABW0UPG9</accession>
<feature type="transmembrane region" description="Helical" evidence="2">
    <location>
        <begin position="162"/>
        <end position="180"/>
    </location>
</feature>
<feature type="transmembrane region" description="Helical" evidence="2">
    <location>
        <begin position="404"/>
        <end position="427"/>
    </location>
</feature>
<evidence type="ECO:0000313" key="3">
    <source>
        <dbReference type="EMBL" id="MFC5635442.1"/>
    </source>
</evidence>
<feature type="transmembrane region" description="Helical" evidence="2">
    <location>
        <begin position="528"/>
        <end position="549"/>
    </location>
</feature>
<gene>
    <name evidence="3" type="ORF">ACFPZJ_16920</name>
</gene>